<proteinExistence type="predicted"/>
<dbReference type="InterPro" id="IPR026961">
    <property type="entry name" value="PGG_dom"/>
</dbReference>
<dbReference type="SUPFAM" id="SSF48403">
    <property type="entry name" value="Ankyrin repeat"/>
    <property type="match status" value="1"/>
</dbReference>
<dbReference type="EMBL" id="RWGY01000039">
    <property type="protein sequence ID" value="TVU09213.1"/>
    <property type="molecule type" value="Genomic_DNA"/>
</dbReference>
<dbReference type="InterPro" id="IPR036770">
    <property type="entry name" value="Ankyrin_rpt-contain_sf"/>
</dbReference>
<keyword evidence="4 8" id="KW-1133">Transmembrane helix</keyword>
<feature type="repeat" description="ANK" evidence="7">
    <location>
        <begin position="234"/>
        <end position="255"/>
    </location>
</feature>
<keyword evidence="2 8" id="KW-0812">Transmembrane</keyword>
<evidence type="ECO:0000256" key="4">
    <source>
        <dbReference type="ARBA" id="ARBA00022989"/>
    </source>
</evidence>
<dbReference type="Pfam" id="PF12796">
    <property type="entry name" value="Ank_2"/>
    <property type="match status" value="3"/>
</dbReference>
<feature type="transmembrane region" description="Helical" evidence="8">
    <location>
        <begin position="688"/>
        <end position="715"/>
    </location>
</feature>
<dbReference type="OrthoDB" id="303876at2759"/>
<dbReference type="Proteomes" id="UP000324897">
    <property type="component" value="Chromosome 3"/>
</dbReference>
<evidence type="ECO:0000256" key="3">
    <source>
        <dbReference type="ARBA" id="ARBA00022737"/>
    </source>
</evidence>
<accession>A0A5J9TCW8</accession>
<evidence type="ECO:0000313" key="10">
    <source>
        <dbReference type="EMBL" id="TVU09213.1"/>
    </source>
</evidence>
<dbReference type="PROSITE" id="PS50088">
    <property type="entry name" value="ANK_REPEAT"/>
    <property type="match status" value="3"/>
</dbReference>
<evidence type="ECO:0000259" key="9">
    <source>
        <dbReference type="Pfam" id="PF13962"/>
    </source>
</evidence>
<feature type="transmembrane region" description="Helical" evidence="8">
    <location>
        <begin position="529"/>
        <end position="547"/>
    </location>
</feature>
<organism evidence="10 11">
    <name type="scientific">Eragrostis curvula</name>
    <name type="common">weeping love grass</name>
    <dbReference type="NCBI Taxonomy" id="38414"/>
    <lineage>
        <taxon>Eukaryota</taxon>
        <taxon>Viridiplantae</taxon>
        <taxon>Streptophyta</taxon>
        <taxon>Embryophyta</taxon>
        <taxon>Tracheophyta</taxon>
        <taxon>Spermatophyta</taxon>
        <taxon>Magnoliopsida</taxon>
        <taxon>Liliopsida</taxon>
        <taxon>Poales</taxon>
        <taxon>Poaceae</taxon>
        <taxon>PACMAD clade</taxon>
        <taxon>Chloridoideae</taxon>
        <taxon>Eragrostideae</taxon>
        <taxon>Eragrostidinae</taxon>
        <taxon>Eragrostis</taxon>
    </lineage>
</organism>
<feature type="transmembrane region" description="Helical" evidence="8">
    <location>
        <begin position="598"/>
        <end position="622"/>
    </location>
</feature>
<evidence type="ECO:0000313" key="11">
    <source>
        <dbReference type="Proteomes" id="UP000324897"/>
    </source>
</evidence>
<dbReference type="PANTHER" id="PTHR24186:SF41">
    <property type="entry name" value="PGG DOMAIN-CONTAINING PROTEIN"/>
    <property type="match status" value="1"/>
</dbReference>
<keyword evidence="11" id="KW-1185">Reference proteome</keyword>
<feature type="domain" description="PGG" evidence="9">
    <location>
        <begin position="519"/>
        <end position="623"/>
    </location>
</feature>
<dbReference type="Gramene" id="TVU09213">
    <property type="protein sequence ID" value="TVU09213"/>
    <property type="gene ID" value="EJB05_42661"/>
</dbReference>
<dbReference type="Gene3D" id="1.25.40.20">
    <property type="entry name" value="Ankyrin repeat-containing domain"/>
    <property type="match status" value="3"/>
</dbReference>
<feature type="transmembrane region" description="Helical" evidence="8">
    <location>
        <begin position="634"/>
        <end position="667"/>
    </location>
</feature>
<dbReference type="AlphaFoldDB" id="A0A5J9TCW8"/>
<feature type="repeat" description="ANK" evidence="7">
    <location>
        <begin position="369"/>
        <end position="391"/>
    </location>
</feature>
<feature type="repeat" description="ANK" evidence="7">
    <location>
        <begin position="335"/>
        <end position="357"/>
    </location>
</feature>
<evidence type="ECO:0000256" key="6">
    <source>
        <dbReference type="ARBA" id="ARBA00023136"/>
    </source>
</evidence>
<feature type="transmembrane region" description="Helical" evidence="8">
    <location>
        <begin position="478"/>
        <end position="497"/>
    </location>
</feature>
<dbReference type="SMART" id="SM00248">
    <property type="entry name" value="ANK"/>
    <property type="match status" value="9"/>
</dbReference>
<sequence length="720" mass="77880">MEQTPNGQLAEHIEEALRKANELHDDDLQAALLYARALPDDTRLLLPLLQLPPDNPDVAAGTAAQPNDQNVERKFMCPELYRAAFSGSEQQLQDLLAPNQATTGTPQPLMIASKIHSCRIYVFAKLAAANKATLPTDEQGRAHQGRCGLDEVTAGWNTVLHIVAGRGHVSLVQQLFRDHEAAAATLLPSVNSMSETALHCAARSGHGKMVSLLIWLAQQHGPGAPAILWRKNGGGDTVLHVAARHGRDAVVEVLMVAAPALSSAVNNAGMSPLYLAVMSRSVGSVKALIRWRSASASGHKGQNALHAAVLNSAEITTQLLSWPENQNLAKETDESGSTPLHYAASDGDSEIVRTFIRIMPSAMYLQDNEGFTPLHIAAWMGHVDVIHDMLETCPDSAELTDNNGRNFLHVAIDRGHEPIVTYLLGSPILDGIVNDQDKDGNTPLHLAVMAGNPNLAILGSGDIELNIANNEGHTPFDLAKGVTSFLFMVSLVLKLSAHGGRFGTERQDGITAWKSKMIKEWHEKTSKNLGIVAVLIATVALSAMFNVPGGYDSNGAANLRAQVPYNAFVVLDTVAVAASVISTMLLTYGRGAARSSAAWICLALIFLWVALMSMILAFMAAVVSGLDNIITKGIVWGIFALPFAFSVALSFVWAVPAPTFTSVCFLIRAFTREDRRRLGRQIGRRFPLVVIYLLVMYLFWFLNAVAFFLTVYVIINTISY</sequence>
<dbReference type="InterPro" id="IPR002110">
    <property type="entry name" value="Ankyrin_rpt"/>
</dbReference>
<name>A0A5J9TCW8_9POAL</name>
<dbReference type="PANTHER" id="PTHR24186">
    <property type="entry name" value="PROTEIN PHOSPHATASE 1 REGULATORY SUBUNIT"/>
    <property type="match status" value="1"/>
</dbReference>
<feature type="non-terminal residue" evidence="10">
    <location>
        <position position="1"/>
    </location>
</feature>
<dbReference type="Pfam" id="PF13962">
    <property type="entry name" value="PGG"/>
    <property type="match status" value="1"/>
</dbReference>
<keyword evidence="5 7" id="KW-0040">ANK repeat</keyword>
<evidence type="ECO:0000256" key="8">
    <source>
        <dbReference type="SAM" id="Phobius"/>
    </source>
</evidence>
<evidence type="ECO:0000256" key="2">
    <source>
        <dbReference type="ARBA" id="ARBA00022692"/>
    </source>
</evidence>
<evidence type="ECO:0000256" key="1">
    <source>
        <dbReference type="ARBA" id="ARBA00004141"/>
    </source>
</evidence>
<dbReference type="GO" id="GO:0005886">
    <property type="term" value="C:plasma membrane"/>
    <property type="evidence" value="ECO:0007669"/>
    <property type="project" value="TreeGrafter"/>
</dbReference>
<dbReference type="PROSITE" id="PS50297">
    <property type="entry name" value="ANK_REP_REGION"/>
    <property type="match status" value="3"/>
</dbReference>
<feature type="transmembrane region" description="Helical" evidence="8">
    <location>
        <begin position="567"/>
        <end position="586"/>
    </location>
</feature>
<reference evidence="10 11" key="1">
    <citation type="journal article" date="2019" name="Sci. Rep.">
        <title>A high-quality genome of Eragrostis curvula grass provides insights into Poaceae evolution and supports new strategies to enhance forage quality.</title>
        <authorList>
            <person name="Carballo J."/>
            <person name="Santos B.A.C.M."/>
            <person name="Zappacosta D."/>
            <person name="Garbus I."/>
            <person name="Selva J.P."/>
            <person name="Gallo C.A."/>
            <person name="Diaz A."/>
            <person name="Albertini E."/>
            <person name="Caccamo M."/>
            <person name="Echenique V."/>
        </authorList>
    </citation>
    <scope>NUCLEOTIDE SEQUENCE [LARGE SCALE GENOMIC DNA]</scope>
    <source>
        <strain evidence="11">cv. Victoria</strain>
        <tissue evidence="10">Leaf</tissue>
    </source>
</reference>
<dbReference type="Pfam" id="PF00023">
    <property type="entry name" value="Ank"/>
    <property type="match status" value="1"/>
</dbReference>
<protein>
    <recommendedName>
        <fullName evidence="9">PGG domain-containing protein</fullName>
    </recommendedName>
</protein>
<gene>
    <name evidence="10" type="ORF">EJB05_42661</name>
</gene>
<comment type="caution">
    <text evidence="10">The sequence shown here is derived from an EMBL/GenBank/DDBJ whole genome shotgun (WGS) entry which is preliminary data.</text>
</comment>
<evidence type="ECO:0000256" key="5">
    <source>
        <dbReference type="ARBA" id="ARBA00023043"/>
    </source>
</evidence>
<comment type="subcellular location">
    <subcellularLocation>
        <location evidence="1">Membrane</location>
        <topology evidence="1">Multi-pass membrane protein</topology>
    </subcellularLocation>
</comment>
<keyword evidence="6 8" id="KW-0472">Membrane</keyword>
<keyword evidence="3" id="KW-0677">Repeat</keyword>
<evidence type="ECO:0000256" key="7">
    <source>
        <dbReference type="PROSITE-ProRule" id="PRU00023"/>
    </source>
</evidence>